<proteinExistence type="predicted"/>
<sequence length="452" mass="51732">MDPLFVSVYEFLIRPNSCFSRPTPQTPQHFLYKLFKIFQAHHRKDYKEVKSVLSDLLNGVTIEENNFLASQEAAERFQMRLKRESVDFEKMYARELKRAGSEEARGPVAKKVCARRKTCFAMVQEAAQEAMLPPFLSPFPPSQRSANIDSQEEEESYIITKEQNNNNNNNDLFYMPSYEPSGGIMHTFTIPSPCNENMLSPSSSVIENICSPPPVYESEITKTSLVYTSSDDEEEGDFIEEKTVKDLTKKNPEITTEHEEEDIEMKTVEGLTKEKEITTEAKRKVENKKTTKVTTKTQVAASRVMMRRATVAVCNEVSSTMTDGSSESSSDDDDDGKIHKKAKAPRRVRKKSPKGISCYVDNNDIVCMIGGVSYMLRAMKTKEVLIYPMVDGDETDLSSLWANMSDLIIEKYRGVEKKRNKRLTFNTLDYKRKCKEFLLNHLTDLNFKRFDS</sequence>
<name>A0A023MI66_GVAS</name>
<accession>A0A023MI66</accession>
<organism evidence="2">
    <name type="scientific">Agrotis segetum granulosis virus</name>
    <name type="common">AsGV</name>
    <name type="synonym">Agrotis segetum granulovirus</name>
    <dbReference type="NCBI Taxonomy" id="10464"/>
    <lineage>
        <taxon>Viruses</taxon>
        <taxon>Viruses incertae sedis</taxon>
        <taxon>Naldaviricetes</taxon>
        <taxon>Lefavirales</taxon>
        <taxon>Baculoviridae</taxon>
        <taxon>Betabaculovirus</taxon>
        <taxon>Betabaculovirus agsegetum</taxon>
    </lineage>
</organism>
<evidence type="ECO:0000313" key="2">
    <source>
        <dbReference type="EMBL" id="AHN92065.1"/>
    </source>
</evidence>
<organismHost>
    <name type="scientific">Agrotis segetum</name>
    <name type="common">Turnip moth</name>
    <dbReference type="NCBI Taxonomy" id="47767"/>
</organismHost>
<dbReference type="EMBL" id="KC994902">
    <property type="protein sequence ID" value="AHN92065.1"/>
    <property type="molecule type" value="Genomic_DNA"/>
</dbReference>
<feature type="region of interest" description="Disordered" evidence="1">
    <location>
        <begin position="317"/>
        <end position="349"/>
    </location>
</feature>
<evidence type="ECO:0000256" key="1">
    <source>
        <dbReference type="SAM" id="MobiDB-lite"/>
    </source>
</evidence>
<protein>
    <submittedName>
        <fullName evidence="2">Uncharacterized protein</fullName>
    </submittedName>
</protein>
<feature type="compositionally biased region" description="Low complexity" evidence="1">
    <location>
        <begin position="318"/>
        <end position="328"/>
    </location>
</feature>
<feature type="compositionally biased region" description="Basic residues" evidence="1">
    <location>
        <begin position="338"/>
        <end position="349"/>
    </location>
</feature>
<gene>
    <name evidence="2" type="ORF">AsGV026</name>
</gene>
<reference evidence="2" key="1">
    <citation type="journal article" date="2014" name="Arch. Virol.">
        <title>Complete genome sequence of Agrotis segetum granulovirus Shanghai strain.</title>
        <authorList>
            <person name="Zhang X."/>
            <person name="Liang Z."/>
            <person name="Yin X."/>
            <person name="Wang J."/>
            <person name="Shao X."/>
        </authorList>
    </citation>
    <scope>NUCLEOTIDE SEQUENCE</scope>
    <source>
        <strain evidence="2">L1</strain>
    </source>
</reference>